<sequence>MGVTGWGCGPRVLLSPDDERVREAAIAAVTAHLRLGDADRFAAWHDAPDRTQDDVLDAFQRTARILEGYHPSRVFTPTIQDMTGIHLGVALIRYGEDNSYLAVGHIEPSLMVAASTACHIDLTGEPLAGGTWRPDALERSVRNEYALHWRDERGQHWFDFDPVDWRTPGSVPVTTLTVD</sequence>
<dbReference type="AlphaFoldDB" id="D9WX26"/>
<gene>
    <name evidence="1" type="ORF">SSOG_09168</name>
</gene>
<dbReference type="HOGENOM" id="CLU_1502665_0_0_11"/>
<evidence type="ECO:0000313" key="2">
    <source>
        <dbReference type="Proteomes" id="UP000003963"/>
    </source>
</evidence>
<keyword evidence="2" id="KW-1185">Reference proteome</keyword>
<dbReference type="Proteomes" id="UP000003963">
    <property type="component" value="Unassembled WGS sequence"/>
</dbReference>
<reference evidence="1 2" key="1">
    <citation type="submission" date="2009-02" db="EMBL/GenBank/DDBJ databases">
        <title>Annotation of Streptomyces hygroscopicus strain ATCC 53653.</title>
        <authorList>
            <consortium name="The Broad Institute Genome Sequencing Platform"/>
            <consortium name="Broad Institute Microbial Sequencing Center"/>
            <person name="Fischbach M."/>
            <person name="Godfrey P."/>
            <person name="Ward D."/>
            <person name="Young S."/>
            <person name="Zeng Q."/>
            <person name="Koehrsen M."/>
            <person name="Alvarado L."/>
            <person name="Berlin A.M."/>
            <person name="Bochicchio J."/>
            <person name="Borenstein D."/>
            <person name="Chapman S.B."/>
            <person name="Chen Z."/>
            <person name="Engels R."/>
            <person name="Freedman E."/>
            <person name="Gellesch M."/>
            <person name="Goldberg J."/>
            <person name="Griggs A."/>
            <person name="Gujja S."/>
            <person name="Heilman E.R."/>
            <person name="Heiman D.I."/>
            <person name="Hepburn T.A."/>
            <person name="Howarth C."/>
            <person name="Jen D."/>
            <person name="Larson L."/>
            <person name="Lewis B."/>
            <person name="Mehta T."/>
            <person name="Park D."/>
            <person name="Pearson M."/>
            <person name="Richards J."/>
            <person name="Roberts A."/>
            <person name="Saif S."/>
            <person name="Shea T.D."/>
            <person name="Shenoy N."/>
            <person name="Sisk P."/>
            <person name="Stolte C."/>
            <person name="Sykes S.N."/>
            <person name="Thomson T."/>
            <person name="Walk T."/>
            <person name="White J."/>
            <person name="Yandava C."/>
            <person name="Straight P."/>
            <person name="Clardy J."/>
            <person name="Hung D."/>
            <person name="Kolter R."/>
            <person name="Mekalanos J."/>
            <person name="Walker S."/>
            <person name="Walsh C.T."/>
            <person name="Wieland-Brown L.C."/>
            <person name="Haas B."/>
            <person name="Nusbaum C."/>
            <person name="Birren B."/>
        </authorList>
    </citation>
    <scope>NUCLEOTIDE SEQUENCE [LARGE SCALE GENOMIC DNA]</scope>
    <source>
        <strain evidence="1 2">ATCC 53653</strain>
    </source>
</reference>
<name>D9WX26_9ACTN</name>
<protein>
    <submittedName>
        <fullName evidence="1">Mucin</fullName>
    </submittedName>
</protein>
<dbReference type="Pfam" id="PF19698">
    <property type="entry name" value="DUF6197"/>
    <property type="match status" value="1"/>
</dbReference>
<dbReference type="EMBL" id="GG657755">
    <property type="protein sequence ID" value="EFL29454.1"/>
    <property type="molecule type" value="Genomic_DNA"/>
</dbReference>
<dbReference type="InterPro" id="IPR045677">
    <property type="entry name" value="DUF6197"/>
</dbReference>
<evidence type="ECO:0000313" key="1">
    <source>
        <dbReference type="EMBL" id="EFL29454.1"/>
    </source>
</evidence>
<accession>D9WX26</accession>
<proteinExistence type="predicted"/>
<organism evidence="1 2">
    <name type="scientific">Streptomyces himastatinicus ATCC 53653</name>
    <dbReference type="NCBI Taxonomy" id="457427"/>
    <lineage>
        <taxon>Bacteria</taxon>
        <taxon>Bacillati</taxon>
        <taxon>Actinomycetota</taxon>
        <taxon>Actinomycetes</taxon>
        <taxon>Kitasatosporales</taxon>
        <taxon>Streptomycetaceae</taxon>
        <taxon>Streptomyces</taxon>
        <taxon>Streptomyces violaceusniger group</taxon>
    </lineage>
</organism>